<name>A0ACC1C972_9ROSI</name>
<proteinExistence type="predicted"/>
<sequence>MAPSHLLLQLLVLVPLPLSIQLCLMAADRSTCTKPLPYFVDGRSPHMKKDARSVVEYSHEFKFVCDQLAAMGRFVDDLDKIHCCLPRDPLLSPSLPLTVKNLPLLVGVAMLLVGVVAVVVVVINATVLFVVKFVMGKGIAPLLAASNWYTNTGATAHMTNFAAQLDKFDTYTSKDRVIVDNGASLPISHTGILSPTFSLTLKDVLIVPGLTKNMISISKLTFDFPFSTTFTNDRFIIQNQVTRKVVATGWREDDFMCLSVDINL</sequence>
<organism evidence="1 2">
    <name type="scientific">Pistacia atlantica</name>
    <dbReference type="NCBI Taxonomy" id="434234"/>
    <lineage>
        <taxon>Eukaryota</taxon>
        <taxon>Viridiplantae</taxon>
        <taxon>Streptophyta</taxon>
        <taxon>Embryophyta</taxon>
        <taxon>Tracheophyta</taxon>
        <taxon>Spermatophyta</taxon>
        <taxon>Magnoliopsida</taxon>
        <taxon>eudicotyledons</taxon>
        <taxon>Gunneridae</taxon>
        <taxon>Pentapetalae</taxon>
        <taxon>rosids</taxon>
        <taxon>malvids</taxon>
        <taxon>Sapindales</taxon>
        <taxon>Anacardiaceae</taxon>
        <taxon>Pistacia</taxon>
    </lineage>
</organism>
<reference evidence="2" key="1">
    <citation type="journal article" date="2023" name="G3 (Bethesda)">
        <title>Genome assembly and association tests identify interacting loci associated with vigor, precocity, and sex in interspecific pistachio rootstocks.</title>
        <authorList>
            <person name="Palmer W."/>
            <person name="Jacygrad E."/>
            <person name="Sagayaradj S."/>
            <person name="Cavanaugh K."/>
            <person name="Han R."/>
            <person name="Bertier L."/>
            <person name="Beede B."/>
            <person name="Kafkas S."/>
            <person name="Golino D."/>
            <person name="Preece J."/>
            <person name="Michelmore R."/>
        </authorList>
    </citation>
    <scope>NUCLEOTIDE SEQUENCE [LARGE SCALE GENOMIC DNA]</scope>
</reference>
<evidence type="ECO:0000313" key="1">
    <source>
        <dbReference type="EMBL" id="KAJ0112238.1"/>
    </source>
</evidence>
<accession>A0ACC1C972</accession>
<dbReference type="EMBL" id="CM047897">
    <property type="protein sequence ID" value="KAJ0112238.1"/>
    <property type="molecule type" value="Genomic_DNA"/>
</dbReference>
<comment type="caution">
    <text evidence="1">The sequence shown here is derived from an EMBL/GenBank/DDBJ whole genome shotgun (WGS) entry which is preliminary data.</text>
</comment>
<gene>
    <name evidence="1" type="ORF">Patl1_03083</name>
</gene>
<evidence type="ECO:0000313" key="2">
    <source>
        <dbReference type="Proteomes" id="UP001164250"/>
    </source>
</evidence>
<keyword evidence="2" id="KW-1185">Reference proteome</keyword>
<dbReference type="Proteomes" id="UP001164250">
    <property type="component" value="Chromosome 1"/>
</dbReference>
<protein>
    <submittedName>
        <fullName evidence="1">Uncharacterized protein</fullName>
    </submittedName>
</protein>